<reference evidence="2 3" key="1">
    <citation type="submission" date="2016-11" db="EMBL/GenBank/DDBJ databases">
        <authorList>
            <person name="Jaros S."/>
            <person name="Januszkiewicz K."/>
            <person name="Wedrychowicz H."/>
        </authorList>
    </citation>
    <scope>NUCLEOTIDE SEQUENCE [LARGE SCALE GENOMIC DNA]</scope>
    <source>
        <strain evidence="2 3">DSM 3074</strain>
    </source>
</reference>
<gene>
    <name evidence="2" type="ORF">SAMN02745671_00650</name>
</gene>
<protein>
    <recommendedName>
        <fullName evidence="4">Bacteriophage holin of superfamily 6 (Holin_LLH)</fullName>
    </recommendedName>
</protein>
<keyword evidence="1" id="KW-0812">Transmembrane</keyword>
<keyword evidence="1" id="KW-0472">Membrane</keyword>
<evidence type="ECO:0000313" key="2">
    <source>
        <dbReference type="EMBL" id="SHI44635.1"/>
    </source>
</evidence>
<feature type="transmembrane region" description="Helical" evidence="1">
    <location>
        <begin position="6"/>
        <end position="23"/>
    </location>
</feature>
<dbReference type="RefSeq" id="WP_080325340.1">
    <property type="nucleotide sequence ID" value="NZ_FQYW01000005.1"/>
</dbReference>
<evidence type="ECO:0000313" key="3">
    <source>
        <dbReference type="Proteomes" id="UP000191240"/>
    </source>
</evidence>
<dbReference type="AlphaFoldDB" id="A0A1M6B7E6"/>
<proteinExistence type="predicted"/>
<dbReference type="Proteomes" id="UP000191240">
    <property type="component" value="Unassembled WGS sequence"/>
</dbReference>
<name>A0A1M6B7E6_9FIRM</name>
<evidence type="ECO:0008006" key="4">
    <source>
        <dbReference type="Google" id="ProtNLM"/>
    </source>
</evidence>
<dbReference type="EMBL" id="FQYW01000005">
    <property type="protein sequence ID" value="SHI44635.1"/>
    <property type="molecule type" value="Genomic_DNA"/>
</dbReference>
<accession>A0A1M6B7E6</accession>
<dbReference type="OrthoDB" id="2051266at2"/>
<sequence>MELLTILINFVSPLILLVIGKWLDYRLEKQEQKEQEKRQKQKELEKTILELKEGTQAILRDRILQSCTHFIEEKQITPLALENITRMYTSYKKLGGNGLATHVYEQVKELEVKQ</sequence>
<organism evidence="2 3">
    <name type="scientific">Anaerovibrio lipolyticus DSM 3074</name>
    <dbReference type="NCBI Taxonomy" id="1120997"/>
    <lineage>
        <taxon>Bacteria</taxon>
        <taxon>Bacillati</taxon>
        <taxon>Bacillota</taxon>
        <taxon>Negativicutes</taxon>
        <taxon>Selenomonadales</taxon>
        <taxon>Selenomonadaceae</taxon>
        <taxon>Anaerovibrio</taxon>
    </lineage>
</organism>
<keyword evidence="1" id="KW-1133">Transmembrane helix</keyword>
<evidence type="ECO:0000256" key="1">
    <source>
        <dbReference type="SAM" id="Phobius"/>
    </source>
</evidence>